<reference evidence="2" key="1">
    <citation type="submission" date="2020-08" db="EMBL/GenBank/DDBJ databases">
        <title>Genome public.</title>
        <authorList>
            <person name="Liu C."/>
            <person name="Sun Q."/>
        </authorList>
    </citation>
    <scope>NUCLEOTIDE SEQUENCE</scope>
    <source>
        <strain evidence="2">NSJ-28</strain>
    </source>
</reference>
<evidence type="ECO:0000256" key="1">
    <source>
        <dbReference type="SAM" id="MobiDB-lite"/>
    </source>
</evidence>
<dbReference type="AlphaFoldDB" id="A0A923LV97"/>
<dbReference type="RefSeq" id="WP_147573723.1">
    <property type="nucleotide sequence ID" value="NZ_JACOPL010000008.1"/>
</dbReference>
<evidence type="ECO:0000313" key="3">
    <source>
        <dbReference type="Proteomes" id="UP000606499"/>
    </source>
</evidence>
<feature type="compositionally biased region" description="Basic and acidic residues" evidence="1">
    <location>
        <begin position="50"/>
        <end position="60"/>
    </location>
</feature>
<protein>
    <submittedName>
        <fullName evidence="2">Uncharacterized protein</fullName>
    </submittedName>
</protein>
<keyword evidence="3" id="KW-1185">Reference proteome</keyword>
<evidence type="ECO:0000313" key="2">
    <source>
        <dbReference type="EMBL" id="MBC5725799.1"/>
    </source>
</evidence>
<sequence length="60" mass="6514">MDDAGVGEGTMQSTQNVTWDTKNQYLMQRITDPVTGYSFTGRATTPSGKVVKEDNALADD</sequence>
<accession>A0A923LV97</accession>
<name>A0A923LV97_9FIRM</name>
<dbReference type="EMBL" id="JACOPL010000008">
    <property type="protein sequence ID" value="MBC5725799.1"/>
    <property type="molecule type" value="Genomic_DNA"/>
</dbReference>
<dbReference type="Proteomes" id="UP000606499">
    <property type="component" value="Unassembled WGS sequence"/>
</dbReference>
<gene>
    <name evidence="2" type="ORF">H8S45_10075</name>
</gene>
<organism evidence="2 3">
    <name type="scientific">Agathobaculum faecis</name>
    <dbReference type="NCBI Taxonomy" id="2763013"/>
    <lineage>
        <taxon>Bacteria</taxon>
        <taxon>Bacillati</taxon>
        <taxon>Bacillota</taxon>
        <taxon>Clostridia</taxon>
        <taxon>Eubacteriales</taxon>
        <taxon>Butyricicoccaceae</taxon>
        <taxon>Agathobaculum</taxon>
    </lineage>
</organism>
<proteinExistence type="predicted"/>
<comment type="caution">
    <text evidence="2">The sequence shown here is derived from an EMBL/GenBank/DDBJ whole genome shotgun (WGS) entry which is preliminary data.</text>
</comment>
<feature type="region of interest" description="Disordered" evidence="1">
    <location>
        <begin position="41"/>
        <end position="60"/>
    </location>
</feature>